<feature type="region of interest" description="Disordered" evidence="1">
    <location>
        <begin position="57"/>
        <end position="148"/>
    </location>
</feature>
<feature type="compositionally biased region" description="Low complexity" evidence="1">
    <location>
        <begin position="126"/>
        <end position="148"/>
    </location>
</feature>
<reference evidence="2 3" key="1">
    <citation type="submission" date="2017-07" db="EMBL/GenBank/DDBJ databases">
        <title>Draft Genome Sequences of Select Purple Nonsulfur Bacteria.</title>
        <authorList>
            <person name="Lasarre B."/>
            <person name="Mckinlay J.B."/>
        </authorList>
    </citation>
    <scope>NUCLEOTIDE SEQUENCE [LARGE SCALE GENOMIC DNA]</scope>
    <source>
        <strain evidence="2 3">DSM 5909</strain>
    </source>
</reference>
<keyword evidence="3" id="KW-1185">Reference proteome</keyword>
<dbReference type="Proteomes" id="UP000249130">
    <property type="component" value="Unassembled WGS sequence"/>
</dbReference>
<evidence type="ECO:0000256" key="1">
    <source>
        <dbReference type="SAM" id="MobiDB-lite"/>
    </source>
</evidence>
<accession>A0A327K6Y5</accession>
<proteinExistence type="predicted"/>
<comment type="caution">
    <text evidence="2">The sequence shown here is derived from an EMBL/GenBank/DDBJ whole genome shotgun (WGS) entry which is preliminary data.</text>
</comment>
<dbReference type="EMBL" id="NPEX01000618">
    <property type="protein sequence ID" value="RAI34470.1"/>
    <property type="molecule type" value="Genomic_DNA"/>
</dbReference>
<name>A0A327K6Y5_9BRAD</name>
<protein>
    <submittedName>
        <fullName evidence="2">Uncharacterized protein</fullName>
    </submittedName>
</protein>
<dbReference type="AlphaFoldDB" id="A0A327K6Y5"/>
<evidence type="ECO:0000313" key="2">
    <source>
        <dbReference type="EMBL" id="RAI34470.1"/>
    </source>
</evidence>
<organism evidence="2 3">
    <name type="scientific">Rhodoplanes roseus</name>
    <dbReference type="NCBI Taxonomy" id="29409"/>
    <lineage>
        <taxon>Bacteria</taxon>
        <taxon>Pseudomonadati</taxon>
        <taxon>Pseudomonadota</taxon>
        <taxon>Alphaproteobacteria</taxon>
        <taxon>Hyphomicrobiales</taxon>
        <taxon>Nitrobacteraceae</taxon>
        <taxon>Rhodoplanes</taxon>
    </lineage>
</organism>
<feature type="non-terminal residue" evidence="2">
    <location>
        <position position="148"/>
    </location>
</feature>
<sequence length="148" mass="14666">MADRFGLVGHVLAVRLGCSPDYCTALALLDNAEKVRTQLRERSFDTVLARYAAAWATPGKGDDGVSATGTTGPGLAGTAQPAGHAGGSPSATGQPVSSRYDFPSAASIPPVNIMAPEPSTPPPAAPARELPAAVPASPGSGPAAAPPV</sequence>
<gene>
    <name evidence="2" type="ORF">CH341_31370</name>
</gene>
<evidence type="ECO:0000313" key="3">
    <source>
        <dbReference type="Proteomes" id="UP000249130"/>
    </source>
</evidence>